<dbReference type="OrthoDB" id="7294637at2"/>
<dbReference type="GO" id="GO:0016020">
    <property type="term" value="C:membrane"/>
    <property type="evidence" value="ECO:0007669"/>
    <property type="project" value="TreeGrafter"/>
</dbReference>
<comment type="similarity">
    <text evidence="2">Belongs to the glycosyl hydrolase 33 family.</text>
</comment>
<dbReference type="AlphaFoldDB" id="A0A1M4VPK0"/>
<gene>
    <name evidence="5" type="ORF">SAMN03080594_1011045</name>
</gene>
<dbReference type="Proteomes" id="UP000184406">
    <property type="component" value="Unassembled WGS sequence"/>
</dbReference>
<dbReference type="GO" id="GO:0006689">
    <property type="term" value="P:ganglioside catabolic process"/>
    <property type="evidence" value="ECO:0007669"/>
    <property type="project" value="TreeGrafter"/>
</dbReference>
<evidence type="ECO:0000256" key="1">
    <source>
        <dbReference type="ARBA" id="ARBA00000427"/>
    </source>
</evidence>
<comment type="catalytic activity">
    <reaction evidence="1">
        <text>Hydrolysis of alpha-(2-&gt;3)-, alpha-(2-&gt;6)-, alpha-(2-&gt;8)- glycosidic linkages of terminal sialic acid residues in oligosaccharides, glycoproteins, glycolipids, colominic acid and synthetic substrates.</text>
        <dbReference type="EC" id="3.2.1.18"/>
    </reaction>
</comment>
<dbReference type="EC" id="3.2.1.18" evidence="3"/>
<dbReference type="EMBL" id="FQUX01000001">
    <property type="protein sequence ID" value="SHE70712.1"/>
    <property type="molecule type" value="Genomic_DNA"/>
</dbReference>
<dbReference type="CDD" id="cd15482">
    <property type="entry name" value="Sialidase_non-viral"/>
    <property type="match status" value="1"/>
</dbReference>
<proteinExistence type="inferred from homology"/>
<keyword evidence="6" id="KW-1185">Reference proteome</keyword>
<protein>
    <recommendedName>
        <fullName evidence="3">exo-alpha-sialidase</fullName>
        <ecNumber evidence="3">3.2.1.18</ecNumber>
    </recommendedName>
</protein>
<dbReference type="RefSeq" id="WP_072860600.1">
    <property type="nucleotide sequence ID" value="NZ_FQUX01000001.1"/>
</dbReference>
<accession>A0A1M4VPK0</accession>
<dbReference type="PANTHER" id="PTHR10628">
    <property type="entry name" value="SIALIDASE"/>
    <property type="match status" value="1"/>
</dbReference>
<feature type="domain" description="Sialidase" evidence="4">
    <location>
        <begin position="64"/>
        <end position="354"/>
    </location>
</feature>
<dbReference type="Pfam" id="PF13088">
    <property type="entry name" value="BNR_2"/>
    <property type="match status" value="1"/>
</dbReference>
<dbReference type="PANTHER" id="PTHR10628:SF30">
    <property type="entry name" value="EXO-ALPHA-SIALIDASE"/>
    <property type="match status" value="1"/>
</dbReference>
<evidence type="ECO:0000313" key="6">
    <source>
        <dbReference type="Proteomes" id="UP000184406"/>
    </source>
</evidence>
<evidence type="ECO:0000259" key="4">
    <source>
        <dbReference type="Pfam" id="PF13088"/>
    </source>
</evidence>
<dbReference type="GO" id="GO:0009313">
    <property type="term" value="P:oligosaccharide catabolic process"/>
    <property type="evidence" value="ECO:0007669"/>
    <property type="project" value="TreeGrafter"/>
</dbReference>
<dbReference type="InterPro" id="IPR011040">
    <property type="entry name" value="Sialidase"/>
</dbReference>
<organism evidence="5 6">
    <name type="scientific">Arenibacter palladensis</name>
    <dbReference type="NCBI Taxonomy" id="237373"/>
    <lineage>
        <taxon>Bacteria</taxon>
        <taxon>Pseudomonadati</taxon>
        <taxon>Bacteroidota</taxon>
        <taxon>Flavobacteriia</taxon>
        <taxon>Flavobacteriales</taxon>
        <taxon>Flavobacteriaceae</taxon>
        <taxon>Arenibacter</taxon>
    </lineage>
</organism>
<evidence type="ECO:0000313" key="5">
    <source>
        <dbReference type="EMBL" id="SHE70712.1"/>
    </source>
</evidence>
<dbReference type="InterPro" id="IPR026856">
    <property type="entry name" value="Sialidase_fam"/>
</dbReference>
<name>A0A1M4VPK0_9FLAO</name>
<dbReference type="GO" id="GO:0004308">
    <property type="term" value="F:exo-alpha-sialidase activity"/>
    <property type="evidence" value="ECO:0007669"/>
    <property type="project" value="UniProtKB-EC"/>
</dbReference>
<dbReference type="InterPro" id="IPR036278">
    <property type="entry name" value="Sialidase_sf"/>
</dbReference>
<dbReference type="SUPFAM" id="SSF50939">
    <property type="entry name" value="Sialidases"/>
    <property type="match status" value="1"/>
</dbReference>
<sequence length="386" mass="43253">MIYFNTLKNRCLFILLLIFWVSPIISQAPKEKQEGLESLNFIFEGSNENYKCFRIPAVVTTNNGTLLAFAEGRKNGCSDTGDIDLVMKRSTDGGKSWGKLVVLWHDEGNTCGNPSPVVDGVTGDIFLLSTWNLGTDHESDIIAQKSEDTRRVFLLKSTNDGKSWSRPKEITSDVKLPNWTWYATGPGSGIQILGGKYKGRLVIACDHIEAVTKKYYSHTIFSDDHGSTWKLGGTTPQDQVNECEVVELSDHSLMLNMRNYDRNMSSRQLAYSVDGGESWKDMHHHETLVEPICQASTLRFEVKEQVYVLFANPADIKSRVNMTLRLSKDDGKSWPVDKQIFPGPSAYSDLTLKDGENIGILYEGGRESAYEGVIWETVSIKELLGM</sequence>
<dbReference type="Gene3D" id="2.120.10.10">
    <property type="match status" value="1"/>
</dbReference>
<dbReference type="GO" id="GO:0005737">
    <property type="term" value="C:cytoplasm"/>
    <property type="evidence" value="ECO:0007669"/>
    <property type="project" value="TreeGrafter"/>
</dbReference>
<evidence type="ECO:0000256" key="2">
    <source>
        <dbReference type="ARBA" id="ARBA00009348"/>
    </source>
</evidence>
<evidence type="ECO:0000256" key="3">
    <source>
        <dbReference type="ARBA" id="ARBA00012733"/>
    </source>
</evidence>
<reference evidence="6" key="1">
    <citation type="submission" date="2016-11" db="EMBL/GenBank/DDBJ databases">
        <authorList>
            <person name="Varghese N."/>
            <person name="Submissions S."/>
        </authorList>
    </citation>
    <scope>NUCLEOTIDE SEQUENCE [LARGE SCALE GENOMIC DNA]</scope>
    <source>
        <strain evidence="6">DSM 17539</strain>
    </source>
</reference>